<proteinExistence type="predicted"/>
<evidence type="ECO:0000256" key="1">
    <source>
        <dbReference type="SAM" id="Coils"/>
    </source>
</evidence>
<sequence>MPGEEEILTYTLDVSDVEAKAGRLQELLEQIKAKRAAREDTSELEAQAGKEIDALGKLADKEQETAGATGDLVKQKD</sequence>
<feature type="non-terminal residue" evidence="2">
    <location>
        <position position="77"/>
    </location>
</feature>
<organism evidence="2">
    <name type="scientific">marine sediment metagenome</name>
    <dbReference type="NCBI Taxonomy" id="412755"/>
    <lineage>
        <taxon>unclassified sequences</taxon>
        <taxon>metagenomes</taxon>
        <taxon>ecological metagenomes</taxon>
    </lineage>
</organism>
<reference evidence="2" key="1">
    <citation type="journal article" date="2014" name="Front. Microbiol.">
        <title>High frequency of phylogenetically diverse reductive dehalogenase-homologous genes in deep subseafloor sedimentary metagenomes.</title>
        <authorList>
            <person name="Kawai M."/>
            <person name="Futagami T."/>
            <person name="Toyoda A."/>
            <person name="Takaki Y."/>
            <person name="Nishi S."/>
            <person name="Hori S."/>
            <person name="Arai W."/>
            <person name="Tsubouchi T."/>
            <person name="Morono Y."/>
            <person name="Uchiyama I."/>
            <person name="Ito T."/>
            <person name="Fujiyama A."/>
            <person name="Inagaki F."/>
            <person name="Takami H."/>
        </authorList>
    </citation>
    <scope>NUCLEOTIDE SEQUENCE</scope>
    <source>
        <strain evidence="2">Expedition CK06-06</strain>
    </source>
</reference>
<gene>
    <name evidence="2" type="ORF">S01H1_83394</name>
</gene>
<keyword evidence="1" id="KW-0175">Coiled coil</keyword>
<protein>
    <submittedName>
        <fullName evidence="2">Uncharacterized protein</fullName>
    </submittedName>
</protein>
<dbReference type="EMBL" id="BARS01056686">
    <property type="protein sequence ID" value="GAG44833.1"/>
    <property type="molecule type" value="Genomic_DNA"/>
</dbReference>
<name>X0Y7X7_9ZZZZ</name>
<evidence type="ECO:0000313" key="2">
    <source>
        <dbReference type="EMBL" id="GAG44833.1"/>
    </source>
</evidence>
<accession>X0Y7X7</accession>
<feature type="coiled-coil region" evidence="1">
    <location>
        <begin position="14"/>
        <end position="44"/>
    </location>
</feature>
<comment type="caution">
    <text evidence="2">The sequence shown here is derived from an EMBL/GenBank/DDBJ whole genome shotgun (WGS) entry which is preliminary data.</text>
</comment>
<dbReference type="AlphaFoldDB" id="X0Y7X7"/>